<reference evidence="2 3" key="1">
    <citation type="submission" date="2017-08" db="EMBL/GenBank/DDBJ databases">
        <authorList>
            <person name="de Groot N.N."/>
        </authorList>
    </citation>
    <scope>NUCLEOTIDE SEQUENCE [LARGE SCALE GENOMIC DNA]</scope>
    <source>
        <strain evidence="2 3">USBA 352</strain>
    </source>
</reference>
<accession>A0A285SJK4</accession>
<sequence>MKPIFWRVRLKAGFTDDFNILEVTVELPEDGTSDLLRNEDEFLGWDEGHNGEKRDPIQKKYRVNVGLAISFVGLCLGVLSII</sequence>
<gene>
    <name evidence="2" type="ORF">SAMN05421512_10561</name>
</gene>
<name>A0A285SJK4_9HYPH</name>
<proteinExistence type="predicted"/>
<keyword evidence="3" id="KW-1185">Reference proteome</keyword>
<protein>
    <submittedName>
        <fullName evidence="2">Uncharacterized protein</fullName>
    </submittedName>
</protein>
<evidence type="ECO:0000256" key="1">
    <source>
        <dbReference type="SAM" id="Phobius"/>
    </source>
</evidence>
<dbReference type="AlphaFoldDB" id="A0A285SJK4"/>
<keyword evidence="1" id="KW-0472">Membrane</keyword>
<feature type="transmembrane region" description="Helical" evidence="1">
    <location>
        <begin position="63"/>
        <end position="81"/>
    </location>
</feature>
<dbReference type="RefSeq" id="WP_097174777.1">
    <property type="nucleotide sequence ID" value="NZ_OBML01000005.1"/>
</dbReference>
<dbReference type="Proteomes" id="UP000219331">
    <property type="component" value="Unassembled WGS sequence"/>
</dbReference>
<organism evidence="2 3">
    <name type="scientific">Stappia indica</name>
    <dbReference type="NCBI Taxonomy" id="538381"/>
    <lineage>
        <taxon>Bacteria</taxon>
        <taxon>Pseudomonadati</taxon>
        <taxon>Pseudomonadota</taxon>
        <taxon>Alphaproteobacteria</taxon>
        <taxon>Hyphomicrobiales</taxon>
        <taxon>Stappiaceae</taxon>
        <taxon>Stappia</taxon>
    </lineage>
</organism>
<keyword evidence="1" id="KW-0812">Transmembrane</keyword>
<evidence type="ECO:0000313" key="3">
    <source>
        <dbReference type="Proteomes" id="UP000219331"/>
    </source>
</evidence>
<keyword evidence="1" id="KW-1133">Transmembrane helix</keyword>
<evidence type="ECO:0000313" key="2">
    <source>
        <dbReference type="EMBL" id="SOC06323.1"/>
    </source>
</evidence>
<dbReference type="EMBL" id="OBML01000005">
    <property type="protein sequence ID" value="SOC06323.1"/>
    <property type="molecule type" value="Genomic_DNA"/>
</dbReference>